<dbReference type="InterPro" id="IPR050330">
    <property type="entry name" value="Bact_OuterMem_StrucFunc"/>
</dbReference>
<dbReference type="PROSITE" id="PS51123">
    <property type="entry name" value="OMPA_2"/>
    <property type="match status" value="1"/>
</dbReference>
<dbReference type="Gene3D" id="3.30.1330.60">
    <property type="entry name" value="OmpA-like domain"/>
    <property type="match status" value="1"/>
</dbReference>
<dbReference type="PRINTS" id="PR01023">
    <property type="entry name" value="NAFLGMOTY"/>
</dbReference>
<name>A0A5C7VV31_AQUAC</name>
<dbReference type="SUPFAM" id="SSF103088">
    <property type="entry name" value="OmpA-like"/>
    <property type="match status" value="1"/>
</dbReference>
<evidence type="ECO:0000256" key="4">
    <source>
        <dbReference type="PROSITE-ProRule" id="PRU00473"/>
    </source>
</evidence>
<feature type="chain" id="PRO_5022718287" evidence="5">
    <location>
        <begin position="19"/>
        <end position="221"/>
    </location>
</feature>
<dbReference type="PANTHER" id="PTHR30329:SF21">
    <property type="entry name" value="LIPOPROTEIN YIAD-RELATED"/>
    <property type="match status" value="1"/>
</dbReference>
<dbReference type="InterPro" id="IPR006665">
    <property type="entry name" value="OmpA-like"/>
</dbReference>
<dbReference type="PANTHER" id="PTHR30329">
    <property type="entry name" value="STATOR ELEMENT OF FLAGELLAR MOTOR COMPLEX"/>
    <property type="match status" value="1"/>
</dbReference>
<dbReference type="AlphaFoldDB" id="A0A5C7VV31"/>
<dbReference type="GO" id="GO:0009279">
    <property type="term" value="C:cell outer membrane"/>
    <property type="evidence" value="ECO:0007669"/>
    <property type="project" value="UniProtKB-SubCell"/>
</dbReference>
<evidence type="ECO:0000256" key="1">
    <source>
        <dbReference type="ARBA" id="ARBA00004442"/>
    </source>
</evidence>
<keyword evidence="3" id="KW-0998">Cell outer membrane</keyword>
<keyword evidence="2 4" id="KW-0472">Membrane</keyword>
<dbReference type="InterPro" id="IPR006664">
    <property type="entry name" value="OMP_bac"/>
</dbReference>
<evidence type="ECO:0000313" key="8">
    <source>
        <dbReference type="Proteomes" id="UP000321110"/>
    </source>
</evidence>
<dbReference type="PROSITE" id="PS01068">
    <property type="entry name" value="OMPA_1"/>
    <property type="match status" value="1"/>
</dbReference>
<dbReference type="InterPro" id="IPR036737">
    <property type="entry name" value="OmpA-like_sf"/>
</dbReference>
<feature type="signal peptide" evidence="5">
    <location>
        <begin position="1"/>
        <end position="18"/>
    </location>
</feature>
<feature type="domain" description="OmpA-like" evidence="6">
    <location>
        <begin position="97"/>
        <end position="214"/>
    </location>
</feature>
<dbReference type="InterPro" id="IPR039567">
    <property type="entry name" value="Gly-zipper"/>
</dbReference>
<evidence type="ECO:0000259" key="6">
    <source>
        <dbReference type="PROSITE" id="PS51123"/>
    </source>
</evidence>
<proteinExistence type="predicted"/>
<gene>
    <name evidence="7" type="ORF">E6Q69_16385</name>
</gene>
<reference evidence="7 8" key="1">
    <citation type="submission" date="2018-09" db="EMBL/GenBank/DDBJ databases">
        <title>Metagenome Assembled Genomes from an Advanced Water Purification Facility.</title>
        <authorList>
            <person name="Stamps B.W."/>
            <person name="Spear J.R."/>
        </authorList>
    </citation>
    <scope>NUCLEOTIDE SEQUENCE [LARGE SCALE GENOMIC DNA]</scope>
    <source>
        <strain evidence="7">Bin_52_1</strain>
    </source>
</reference>
<evidence type="ECO:0000313" key="7">
    <source>
        <dbReference type="EMBL" id="TXI28403.1"/>
    </source>
</evidence>
<keyword evidence="5" id="KW-0732">Signal</keyword>
<dbReference type="PRINTS" id="PR01021">
    <property type="entry name" value="OMPADOMAIN"/>
</dbReference>
<accession>A0A5C7VV31</accession>
<comment type="subcellular location">
    <subcellularLocation>
        <location evidence="1">Cell outer membrane</location>
    </subcellularLocation>
</comment>
<dbReference type="InterPro" id="IPR006690">
    <property type="entry name" value="OMPA-like_CS"/>
</dbReference>
<dbReference type="Pfam" id="PF13488">
    <property type="entry name" value="Gly-zipper_Omp"/>
    <property type="match status" value="1"/>
</dbReference>
<sequence>MKKLLCLAVVSATLSGCASMKNEDGSFNNASTYGGLAALAGGVAGALINHDNPAQGALIGAAVAGSAGAGYGYYVDKQEAELRESMKDSGVQVEREGDQLKVVMPGSITFATGQAEIQPSFQYTLGQLASSFRQFQDSNLIITGHTDSVGSYDANQVLSARRAESVAQFLRSNGVDSSRLQTIGAGSSSPIAPNDYAEGRAQNRRVEIKLVPRSGTVAQGY</sequence>
<dbReference type="EMBL" id="SSFO01000276">
    <property type="protein sequence ID" value="TXI28403.1"/>
    <property type="molecule type" value="Genomic_DNA"/>
</dbReference>
<evidence type="ECO:0000256" key="3">
    <source>
        <dbReference type="ARBA" id="ARBA00023237"/>
    </source>
</evidence>
<dbReference type="CDD" id="cd07185">
    <property type="entry name" value="OmpA_C-like"/>
    <property type="match status" value="1"/>
</dbReference>
<dbReference type="Proteomes" id="UP000321110">
    <property type="component" value="Unassembled WGS sequence"/>
</dbReference>
<evidence type="ECO:0000256" key="5">
    <source>
        <dbReference type="SAM" id="SignalP"/>
    </source>
</evidence>
<dbReference type="Pfam" id="PF00691">
    <property type="entry name" value="OmpA"/>
    <property type="match status" value="1"/>
</dbReference>
<comment type="caution">
    <text evidence="7">The sequence shown here is derived from an EMBL/GenBank/DDBJ whole genome shotgun (WGS) entry which is preliminary data.</text>
</comment>
<dbReference type="PROSITE" id="PS51257">
    <property type="entry name" value="PROKAR_LIPOPROTEIN"/>
    <property type="match status" value="1"/>
</dbReference>
<protein>
    <submittedName>
        <fullName evidence="7">OmpA family protein</fullName>
    </submittedName>
</protein>
<evidence type="ECO:0000256" key="2">
    <source>
        <dbReference type="ARBA" id="ARBA00023136"/>
    </source>
</evidence>
<organism evidence="7 8">
    <name type="scientific">Aquipseudomonas alcaligenes</name>
    <name type="common">Pseudomonas alcaligenes</name>
    <dbReference type="NCBI Taxonomy" id="43263"/>
    <lineage>
        <taxon>Bacteria</taxon>
        <taxon>Pseudomonadati</taxon>
        <taxon>Pseudomonadota</taxon>
        <taxon>Gammaproteobacteria</taxon>
        <taxon>Pseudomonadales</taxon>
        <taxon>Pseudomonadaceae</taxon>
        <taxon>Aquipseudomonas</taxon>
    </lineage>
</organism>